<dbReference type="GO" id="GO:0006508">
    <property type="term" value="P:proteolysis"/>
    <property type="evidence" value="ECO:0007669"/>
    <property type="project" value="UniProtKB-KW"/>
</dbReference>
<feature type="compositionally biased region" description="Basic and acidic residues" evidence="6">
    <location>
        <begin position="239"/>
        <end position="253"/>
    </location>
</feature>
<keyword evidence="2" id="KW-0645">Protease</keyword>
<evidence type="ECO:0000256" key="2">
    <source>
        <dbReference type="ARBA" id="ARBA00022670"/>
    </source>
</evidence>
<keyword evidence="5" id="KW-0175">Coiled coil</keyword>
<feature type="compositionally biased region" description="Acidic residues" evidence="6">
    <location>
        <begin position="272"/>
        <end position="295"/>
    </location>
</feature>
<feature type="compositionally biased region" description="Polar residues" evidence="6">
    <location>
        <begin position="189"/>
        <end position="204"/>
    </location>
</feature>
<reference evidence="9" key="2">
    <citation type="submission" date="2021-04" db="EMBL/GenBank/DDBJ databases">
        <authorList>
            <person name="Gilroy R."/>
        </authorList>
    </citation>
    <scope>NUCLEOTIDE SEQUENCE</scope>
    <source>
        <strain evidence="9">ChiSjej1B19-8411</strain>
    </source>
</reference>
<feature type="domain" description="NlpC/P60" evidence="8">
    <location>
        <begin position="330"/>
        <end position="448"/>
    </location>
</feature>
<accession>A0A9D1WFS0</accession>
<feature type="chain" id="PRO_5038562364" evidence="7">
    <location>
        <begin position="22"/>
        <end position="448"/>
    </location>
</feature>
<dbReference type="InterPro" id="IPR038765">
    <property type="entry name" value="Papain-like_cys_pep_sf"/>
</dbReference>
<name>A0A9D1WFS0_9FIRM</name>
<feature type="compositionally biased region" description="Low complexity" evidence="6">
    <location>
        <begin position="254"/>
        <end position="271"/>
    </location>
</feature>
<dbReference type="SUPFAM" id="SSF54001">
    <property type="entry name" value="Cysteine proteinases"/>
    <property type="match status" value="1"/>
</dbReference>
<evidence type="ECO:0000259" key="8">
    <source>
        <dbReference type="PROSITE" id="PS51935"/>
    </source>
</evidence>
<evidence type="ECO:0000256" key="5">
    <source>
        <dbReference type="SAM" id="Coils"/>
    </source>
</evidence>
<comment type="caution">
    <text evidence="9">The sequence shown here is derived from an EMBL/GenBank/DDBJ whole genome shotgun (WGS) entry which is preliminary data.</text>
</comment>
<gene>
    <name evidence="9" type="ORF">IAA45_00290</name>
</gene>
<evidence type="ECO:0000256" key="7">
    <source>
        <dbReference type="SAM" id="SignalP"/>
    </source>
</evidence>
<evidence type="ECO:0000313" key="10">
    <source>
        <dbReference type="Proteomes" id="UP000886817"/>
    </source>
</evidence>
<dbReference type="InterPro" id="IPR051202">
    <property type="entry name" value="Peptidase_C40"/>
</dbReference>
<dbReference type="Proteomes" id="UP000886817">
    <property type="component" value="Unassembled WGS sequence"/>
</dbReference>
<evidence type="ECO:0000256" key="4">
    <source>
        <dbReference type="ARBA" id="ARBA00022807"/>
    </source>
</evidence>
<dbReference type="PANTHER" id="PTHR47053:SF1">
    <property type="entry name" value="MUREIN DD-ENDOPEPTIDASE MEPH-RELATED"/>
    <property type="match status" value="1"/>
</dbReference>
<evidence type="ECO:0000256" key="6">
    <source>
        <dbReference type="SAM" id="MobiDB-lite"/>
    </source>
</evidence>
<feature type="compositionally biased region" description="Polar residues" evidence="6">
    <location>
        <begin position="296"/>
        <end position="305"/>
    </location>
</feature>
<keyword evidence="4" id="KW-0788">Thiol protease</keyword>
<evidence type="ECO:0000256" key="3">
    <source>
        <dbReference type="ARBA" id="ARBA00022801"/>
    </source>
</evidence>
<evidence type="ECO:0000256" key="1">
    <source>
        <dbReference type="ARBA" id="ARBA00007074"/>
    </source>
</evidence>
<organism evidence="9 10">
    <name type="scientific">Candidatus Blautia gallistercoris</name>
    <dbReference type="NCBI Taxonomy" id="2838490"/>
    <lineage>
        <taxon>Bacteria</taxon>
        <taxon>Bacillati</taxon>
        <taxon>Bacillota</taxon>
        <taxon>Clostridia</taxon>
        <taxon>Lachnospirales</taxon>
        <taxon>Lachnospiraceae</taxon>
        <taxon>Blautia</taxon>
    </lineage>
</organism>
<feature type="coiled-coil region" evidence="5">
    <location>
        <begin position="41"/>
        <end position="114"/>
    </location>
</feature>
<feature type="region of interest" description="Disordered" evidence="6">
    <location>
        <begin position="239"/>
        <end position="310"/>
    </location>
</feature>
<dbReference type="EMBL" id="DXEX01000008">
    <property type="protein sequence ID" value="HIX58144.1"/>
    <property type="molecule type" value="Genomic_DNA"/>
</dbReference>
<feature type="signal peptide" evidence="7">
    <location>
        <begin position="1"/>
        <end position="21"/>
    </location>
</feature>
<dbReference type="GO" id="GO:0008234">
    <property type="term" value="F:cysteine-type peptidase activity"/>
    <property type="evidence" value="ECO:0007669"/>
    <property type="project" value="UniProtKB-KW"/>
</dbReference>
<sequence>MKKRVVCLLMALLISSTQVLSVSASREDELRQERDATSSQLDETYSRIDSLEAQKAALDAEISELDQELVNVMINLNVLKKDIANTEDKIEETAKDLEEAEQEQETQYENMKKRIQYIYENPADNALVQALESDGLSEMLSKAEYTQKMYSSDQDLLDEYTATVEKVTQLSQELETQKAELEGMKTEQEAQQANLESSISEKQATSENYSAEIANAQAQADEYAALIEEQNAEIARLEEERRQAEEEARRQAEAEAAAAAAAAAEAEAAAAAEEEADSTEDTSSEDTAEAVDDSGDTYTETQTDEYGNVIDAGNTVTEVDTSTDSSSSNSSLGQEIVNYALQFVGNPYVWGGTSLTNGADCSGFVQSVYAHFGISLPRTSESQMYAGTTVSYSEAQPGDLICYGSHIAIYIGNGQIVHASNSAPYPQGGIKVSDNAAYRQILSVQRVV</sequence>
<dbReference type="Gene3D" id="3.90.1720.10">
    <property type="entry name" value="endopeptidase domain like (from Nostoc punctiforme)"/>
    <property type="match status" value="1"/>
</dbReference>
<reference evidence="9" key="1">
    <citation type="journal article" date="2021" name="PeerJ">
        <title>Extensive microbial diversity within the chicken gut microbiome revealed by metagenomics and culture.</title>
        <authorList>
            <person name="Gilroy R."/>
            <person name="Ravi A."/>
            <person name="Getino M."/>
            <person name="Pursley I."/>
            <person name="Horton D.L."/>
            <person name="Alikhan N.F."/>
            <person name="Baker D."/>
            <person name="Gharbi K."/>
            <person name="Hall N."/>
            <person name="Watson M."/>
            <person name="Adriaenssens E.M."/>
            <person name="Foster-Nyarko E."/>
            <person name="Jarju S."/>
            <person name="Secka A."/>
            <person name="Antonio M."/>
            <person name="Oren A."/>
            <person name="Chaudhuri R.R."/>
            <person name="La Ragione R."/>
            <person name="Hildebrand F."/>
            <person name="Pallen M.J."/>
        </authorList>
    </citation>
    <scope>NUCLEOTIDE SEQUENCE</scope>
    <source>
        <strain evidence="9">ChiSjej1B19-8411</strain>
    </source>
</reference>
<dbReference type="Pfam" id="PF00877">
    <property type="entry name" value="NLPC_P60"/>
    <property type="match status" value="1"/>
</dbReference>
<dbReference type="Gene3D" id="6.10.250.3150">
    <property type="match status" value="1"/>
</dbReference>
<feature type="region of interest" description="Disordered" evidence="6">
    <location>
        <begin position="183"/>
        <end position="204"/>
    </location>
</feature>
<keyword evidence="7" id="KW-0732">Signal</keyword>
<dbReference type="InterPro" id="IPR000064">
    <property type="entry name" value="NLP_P60_dom"/>
</dbReference>
<protein>
    <submittedName>
        <fullName evidence="9">C40 family peptidase</fullName>
    </submittedName>
</protein>
<keyword evidence="3" id="KW-0378">Hydrolase</keyword>
<proteinExistence type="inferred from homology"/>
<evidence type="ECO:0000313" key="9">
    <source>
        <dbReference type="EMBL" id="HIX58144.1"/>
    </source>
</evidence>
<dbReference type="PANTHER" id="PTHR47053">
    <property type="entry name" value="MUREIN DD-ENDOPEPTIDASE MEPH-RELATED"/>
    <property type="match status" value="1"/>
</dbReference>
<comment type="similarity">
    <text evidence="1">Belongs to the peptidase C40 family.</text>
</comment>
<dbReference type="PROSITE" id="PS51935">
    <property type="entry name" value="NLPC_P60"/>
    <property type="match status" value="1"/>
</dbReference>
<dbReference type="AlphaFoldDB" id="A0A9D1WFS0"/>